<evidence type="ECO:0000256" key="2">
    <source>
        <dbReference type="SAM" id="SignalP"/>
    </source>
</evidence>
<sequence length="125" mass="13658">MKLTNSLAIAATLIANAITALPTTPSSNLASRSVSNSHAHNNVLEVEIIGPPFRKEFSWREEAHWKDLNARFDPDAMQAEICENPANAKYPGCQELYAQRPPSKGSIPPPPPGQKGAYTDLHVRN</sequence>
<keyword evidence="4" id="KW-1185">Reference proteome</keyword>
<feature type="chain" id="PRO_5021779442" evidence="2">
    <location>
        <begin position="21"/>
        <end position="125"/>
    </location>
</feature>
<accession>A0A517LEK7</accession>
<dbReference type="AlphaFoldDB" id="A0A517LEK7"/>
<evidence type="ECO:0000313" key="3">
    <source>
        <dbReference type="EMBL" id="QDS74077.1"/>
    </source>
</evidence>
<feature type="signal peptide" evidence="2">
    <location>
        <begin position="1"/>
        <end position="20"/>
    </location>
</feature>
<dbReference type="EMBL" id="CP042194">
    <property type="protein sequence ID" value="QDS74077.1"/>
    <property type="molecule type" value="Genomic_DNA"/>
</dbReference>
<protein>
    <submittedName>
        <fullName evidence="3">Uncharacterized protein</fullName>
    </submittedName>
</protein>
<feature type="region of interest" description="Disordered" evidence="1">
    <location>
        <begin position="97"/>
        <end position="125"/>
    </location>
</feature>
<proteinExistence type="predicted"/>
<name>A0A517LEK7_9PEZI</name>
<keyword evidence="2" id="KW-0732">Signal</keyword>
<evidence type="ECO:0000313" key="4">
    <source>
        <dbReference type="Proteomes" id="UP000316270"/>
    </source>
</evidence>
<evidence type="ECO:0000256" key="1">
    <source>
        <dbReference type="SAM" id="MobiDB-lite"/>
    </source>
</evidence>
<gene>
    <name evidence="3" type="ORF">FKW77_009504</name>
</gene>
<dbReference type="Proteomes" id="UP000316270">
    <property type="component" value="Chromosome 10"/>
</dbReference>
<reference evidence="3 4" key="1">
    <citation type="submission" date="2019-07" db="EMBL/GenBank/DDBJ databases">
        <title>Finished genome of Venturia effusa.</title>
        <authorList>
            <person name="Young C.A."/>
            <person name="Cox M.P."/>
            <person name="Ganley A.R.D."/>
            <person name="David W.J."/>
        </authorList>
    </citation>
    <scope>NUCLEOTIDE SEQUENCE [LARGE SCALE GENOMIC DNA]</scope>
    <source>
        <strain evidence="4">albino</strain>
    </source>
</reference>
<organism evidence="3 4">
    <name type="scientific">Venturia effusa</name>
    <dbReference type="NCBI Taxonomy" id="50376"/>
    <lineage>
        <taxon>Eukaryota</taxon>
        <taxon>Fungi</taxon>
        <taxon>Dikarya</taxon>
        <taxon>Ascomycota</taxon>
        <taxon>Pezizomycotina</taxon>
        <taxon>Dothideomycetes</taxon>
        <taxon>Pleosporomycetidae</taxon>
        <taxon>Venturiales</taxon>
        <taxon>Venturiaceae</taxon>
        <taxon>Venturia</taxon>
    </lineage>
</organism>